<dbReference type="PANTHER" id="PTHR42716">
    <property type="entry name" value="L-ASPARTATE OXIDASE"/>
    <property type="match status" value="1"/>
</dbReference>
<dbReference type="GO" id="GO:0009435">
    <property type="term" value="P:NAD+ biosynthetic process"/>
    <property type="evidence" value="ECO:0007669"/>
    <property type="project" value="InterPro"/>
</dbReference>
<dbReference type="InterPro" id="IPR005288">
    <property type="entry name" value="NadB"/>
</dbReference>
<organism evidence="2 3">
    <name type="scientific">Myxacorys almedinensis A</name>
    <dbReference type="NCBI Taxonomy" id="2690445"/>
    <lineage>
        <taxon>Bacteria</taxon>
        <taxon>Bacillati</taxon>
        <taxon>Cyanobacteriota</taxon>
        <taxon>Cyanophyceae</taxon>
        <taxon>Leptolyngbyales</taxon>
        <taxon>Leptolyngbyaceae</taxon>
        <taxon>Myxacorys</taxon>
        <taxon>Myxacorys almedinensis</taxon>
    </lineage>
</organism>
<proteinExistence type="predicted"/>
<name>A0A8J7ZBY7_9CYAN</name>
<keyword evidence="3" id="KW-1185">Reference proteome</keyword>
<dbReference type="GO" id="GO:0008734">
    <property type="term" value="F:L-aspartate oxidase activity"/>
    <property type="evidence" value="ECO:0007669"/>
    <property type="project" value="InterPro"/>
</dbReference>
<dbReference type="InterPro" id="IPR036188">
    <property type="entry name" value="FAD/NAD-bd_sf"/>
</dbReference>
<dbReference type="PANTHER" id="PTHR42716:SF1">
    <property type="entry name" value="SLL0471 PROTEIN"/>
    <property type="match status" value="1"/>
</dbReference>
<feature type="region of interest" description="Disordered" evidence="1">
    <location>
        <begin position="523"/>
        <end position="543"/>
    </location>
</feature>
<evidence type="ECO:0000313" key="2">
    <source>
        <dbReference type="EMBL" id="NDJ19155.1"/>
    </source>
</evidence>
<dbReference type="AlphaFoldDB" id="A0A8J7ZBY7"/>
<accession>A0A8J7ZBY7</accession>
<evidence type="ECO:0000256" key="1">
    <source>
        <dbReference type="SAM" id="MobiDB-lite"/>
    </source>
</evidence>
<evidence type="ECO:0000313" key="3">
    <source>
        <dbReference type="Proteomes" id="UP000646053"/>
    </source>
</evidence>
<reference evidence="2" key="1">
    <citation type="submission" date="2019-12" db="EMBL/GenBank/DDBJ databases">
        <title>High-Quality draft genome sequences of three cyanobacteria isolated from the limestone walls of the Old Cathedral of Coimbra.</title>
        <authorList>
            <person name="Tiago I."/>
            <person name="Soares F."/>
            <person name="Portugal A."/>
        </authorList>
    </citation>
    <scope>NUCLEOTIDE SEQUENCE</scope>
    <source>
        <strain evidence="2">A</strain>
    </source>
</reference>
<dbReference type="EMBL" id="WVIE01000025">
    <property type="protein sequence ID" value="NDJ19155.1"/>
    <property type="molecule type" value="Genomic_DNA"/>
</dbReference>
<sequence>MTGWGALSAVAAPDHRVAQSAPARAVDQEVACDVLVVGGGISGVAATAEALKAGRTVCLTEITDWVGGQITAQGTSALDEKPTQRSRLYFPQGYTELRQAILAQNNNKNPGSCWVSLVCFMPKQGHDKLQAMLRNAEKEGKGKLHFFPNTVAKSLQVEGSQILSVRGIQHSPAAGAPPLNTYPLSRTIEDSYRETDSELFTKKIVRFTPPASGNWYVVEATETGELLALTDVPYQVGIDPRSHRNPSSPSETGNPYCPQALTYTFAMEATDTPQPASPPDFYEQYAKSYSFNDDRYAQTPELVFTYRRIASQDPNSGSRTVVPGDISMQNWSWGNDYGPGTAADNYLLTREQLRSAGQLDLGGWQGGYRVSALKGAEEQAIGFFHWFHSGTSDAKLPIKKPYPNLRYLQGFDAPMGTAHGLSKYPYLREARRLVGRYSYGYPDGFLIDEVAMSRKSFNEPYYRETLTPEAYRNLAAAIAGLRTIDVIRGNIEPETVETRARSHIYPDSVGIGHYNLDFHPCMAETPPEKPGNQELPGERQGAGESFPFQIPLRSMIPPKIDNLIVTGKSMAMSHISASAYRVHAIEWSMGAAAGTTAAFSLETGVMPFQLVENLPRANPKLEELQKRLNANGNPTAFPNTSILNTNWKDWK</sequence>
<dbReference type="SUPFAM" id="SSF51905">
    <property type="entry name" value="FAD/NAD(P)-binding domain"/>
    <property type="match status" value="1"/>
</dbReference>
<comment type="caution">
    <text evidence="2">The sequence shown here is derived from an EMBL/GenBank/DDBJ whole genome shotgun (WGS) entry which is preliminary data.</text>
</comment>
<dbReference type="Proteomes" id="UP000646053">
    <property type="component" value="Unassembled WGS sequence"/>
</dbReference>
<protein>
    <submittedName>
        <fullName evidence="2">FAD-dependent oxidoreductase</fullName>
    </submittedName>
</protein>
<gene>
    <name evidence="2" type="ORF">GS601_17985</name>
</gene>
<dbReference type="Gene3D" id="3.50.50.60">
    <property type="entry name" value="FAD/NAD(P)-binding domain"/>
    <property type="match status" value="1"/>
</dbReference>
<dbReference type="Pfam" id="PF12831">
    <property type="entry name" value="FAD_oxidored"/>
    <property type="match status" value="2"/>
</dbReference>